<organism evidence="1 2">
    <name type="scientific">Rhizobium leguminosarum</name>
    <dbReference type="NCBI Taxonomy" id="384"/>
    <lineage>
        <taxon>Bacteria</taxon>
        <taxon>Pseudomonadati</taxon>
        <taxon>Pseudomonadota</taxon>
        <taxon>Alphaproteobacteria</taxon>
        <taxon>Hyphomicrobiales</taxon>
        <taxon>Rhizobiaceae</taxon>
        <taxon>Rhizobium/Agrobacterium group</taxon>
        <taxon>Rhizobium</taxon>
    </lineage>
</organism>
<proteinExistence type="predicted"/>
<evidence type="ECO:0000313" key="2">
    <source>
        <dbReference type="Proteomes" id="UP000238523"/>
    </source>
</evidence>
<dbReference type="EMBL" id="CP025012">
    <property type="protein sequence ID" value="AUW43739.1"/>
    <property type="molecule type" value="Genomic_DNA"/>
</dbReference>
<dbReference type="AlphaFoldDB" id="A0A2K9Z673"/>
<sequence length="199" mass="21245">MDRVGAGKPGELQSCGGELRDDVCHRNAHDIGRLLIAVAFDVDKQEHAGNAIRHIGNHVMDGVGIDRCRTFARGLANIGDVAADGSLRLALAVVVGPLLAGKRVDPAFQPALAAPLMTLGDGALTDGLNEFIGHSNLTRERDREAAKAGQEADEITPEIDGRCGLTHCLSKKHSQWFRGRRVRPRREADMVGAGDTCAL</sequence>
<dbReference type="Proteomes" id="UP000238523">
    <property type="component" value="Chromosome"/>
</dbReference>
<name>A0A2K9Z673_RHILE</name>
<reference evidence="1 2" key="1">
    <citation type="submission" date="2017-11" db="EMBL/GenBank/DDBJ databases">
        <title>Complete genome of Rhizobium leguminosarum Norway, an ineffective micro-symbiont.</title>
        <authorList>
            <person name="Hoffrichter A."/>
            <person name="Liang J."/>
            <person name="Brachmann A."/>
            <person name="Marin M."/>
        </authorList>
    </citation>
    <scope>NUCLEOTIDE SEQUENCE [LARGE SCALE GENOMIC DNA]</scope>
    <source>
        <strain evidence="1 2">Norway</strain>
    </source>
</reference>
<accession>A0A2K9Z673</accession>
<evidence type="ECO:0000313" key="1">
    <source>
        <dbReference type="EMBL" id="AUW43739.1"/>
    </source>
</evidence>
<gene>
    <name evidence="1" type="ORF">CUJ84_Chr003402</name>
</gene>
<protein>
    <submittedName>
        <fullName evidence="1">Uncharacterized protein</fullName>
    </submittedName>
</protein>